<dbReference type="SUPFAM" id="SSF54534">
    <property type="entry name" value="FKBP-like"/>
    <property type="match status" value="1"/>
</dbReference>
<comment type="similarity">
    <text evidence="2 7">Belongs to the FKBP-type PPIase family.</text>
</comment>
<dbReference type="KEGG" id="csa:Csal_3141"/>
<dbReference type="Proteomes" id="UP000000239">
    <property type="component" value="Chromosome"/>
</dbReference>
<dbReference type="eggNOG" id="COG0545">
    <property type="taxonomic scope" value="Bacteria"/>
</dbReference>
<evidence type="ECO:0000256" key="3">
    <source>
        <dbReference type="ARBA" id="ARBA00022729"/>
    </source>
</evidence>
<dbReference type="EMBL" id="CP000285">
    <property type="protein sequence ID" value="ABE60485.1"/>
    <property type="molecule type" value="Genomic_DNA"/>
</dbReference>
<protein>
    <recommendedName>
        <fullName evidence="7">Peptidyl-prolyl cis-trans isomerase</fullName>
        <ecNumber evidence="7">5.2.1.8</ecNumber>
    </recommendedName>
</protein>
<evidence type="ECO:0000313" key="10">
    <source>
        <dbReference type="EMBL" id="ABE60485.1"/>
    </source>
</evidence>
<evidence type="ECO:0000256" key="5">
    <source>
        <dbReference type="ARBA" id="ARBA00023235"/>
    </source>
</evidence>
<evidence type="ECO:0000256" key="2">
    <source>
        <dbReference type="ARBA" id="ARBA00006577"/>
    </source>
</evidence>
<keyword evidence="3 8" id="KW-0732">Signal</keyword>
<feature type="domain" description="PPIase FKBP-type" evidence="9">
    <location>
        <begin position="141"/>
        <end position="227"/>
    </location>
</feature>
<evidence type="ECO:0000259" key="9">
    <source>
        <dbReference type="PROSITE" id="PS50059"/>
    </source>
</evidence>
<proteinExistence type="inferred from homology"/>
<dbReference type="Gene3D" id="1.10.287.460">
    <property type="entry name" value="Peptidyl-prolyl cis-trans isomerase, FKBP-type, N-terminal domain"/>
    <property type="match status" value="1"/>
</dbReference>
<dbReference type="GO" id="GO:0006457">
    <property type="term" value="P:protein folding"/>
    <property type="evidence" value="ECO:0007669"/>
    <property type="project" value="InterPro"/>
</dbReference>
<dbReference type="InterPro" id="IPR036944">
    <property type="entry name" value="PPIase_FKBP_N_sf"/>
</dbReference>
<evidence type="ECO:0000256" key="7">
    <source>
        <dbReference type="RuleBase" id="RU003915"/>
    </source>
</evidence>
<evidence type="ECO:0000256" key="4">
    <source>
        <dbReference type="ARBA" id="ARBA00023110"/>
    </source>
</evidence>
<dbReference type="STRING" id="290398.Csal_3141"/>
<dbReference type="Pfam" id="PF00254">
    <property type="entry name" value="FKBP_C"/>
    <property type="match status" value="1"/>
</dbReference>
<keyword evidence="11" id="KW-1185">Reference proteome</keyword>
<comment type="catalytic activity">
    <reaction evidence="1 6 7">
        <text>[protein]-peptidylproline (omega=180) = [protein]-peptidylproline (omega=0)</text>
        <dbReference type="Rhea" id="RHEA:16237"/>
        <dbReference type="Rhea" id="RHEA-COMP:10747"/>
        <dbReference type="Rhea" id="RHEA-COMP:10748"/>
        <dbReference type="ChEBI" id="CHEBI:83833"/>
        <dbReference type="ChEBI" id="CHEBI:83834"/>
        <dbReference type="EC" id="5.2.1.8"/>
    </reaction>
</comment>
<dbReference type="GeneID" id="95335836"/>
<keyword evidence="4 6" id="KW-0697">Rotamase</keyword>
<evidence type="ECO:0000313" key="11">
    <source>
        <dbReference type="Proteomes" id="UP000000239"/>
    </source>
</evidence>
<organism evidence="10 11">
    <name type="scientific">Chromohalobacter israelensis (strain ATCC BAA-138 / DSM 3043 / CIP 106854 / NCIMB 13768 / 1H11)</name>
    <name type="common">Chromohalobacter salexigens</name>
    <dbReference type="NCBI Taxonomy" id="290398"/>
    <lineage>
        <taxon>Bacteria</taxon>
        <taxon>Pseudomonadati</taxon>
        <taxon>Pseudomonadota</taxon>
        <taxon>Gammaproteobacteria</taxon>
        <taxon>Oceanospirillales</taxon>
        <taxon>Halomonadaceae</taxon>
        <taxon>Chromohalobacter</taxon>
    </lineage>
</organism>
<name>Q1QSS3_CHRI1</name>
<sequence length="239" mass="25549">MKRLMTAVVFGGLVATPLVAMAAPESDNAKLGYSLGATLGQSMKQDVSDLDTDAFTQAIKDVYAGDDLQMSDEEIAATLSDYQQQKMAEQQAEKAKVAEENRKASEQFLAENAEKEGVKVTDSGLQYKVLESGDGDTPSAGDTVKVNYEGKLPDGTVFDSSYERGEPITFQVGQVIEGWQEALQKMQVGDTWMLYVPADLAYGKGGTGGPIGPNQALVFKIELLGIEDGNDQDASSNGE</sequence>
<evidence type="ECO:0000256" key="1">
    <source>
        <dbReference type="ARBA" id="ARBA00000971"/>
    </source>
</evidence>
<dbReference type="PANTHER" id="PTHR43811:SF57">
    <property type="entry name" value="FKBP-TYPE PEPTIDYL-PROLYL CIS-TRANS ISOMERASE FKPA-RELATED"/>
    <property type="match status" value="1"/>
</dbReference>
<evidence type="ECO:0000256" key="8">
    <source>
        <dbReference type="SAM" id="SignalP"/>
    </source>
</evidence>
<dbReference type="InterPro" id="IPR046357">
    <property type="entry name" value="PPIase_dom_sf"/>
</dbReference>
<accession>Q1QSS3</accession>
<dbReference type="GO" id="GO:0003755">
    <property type="term" value="F:peptidyl-prolyl cis-trans isomerase activity"/>
    <property type="evidence" value="ECO:0007669"/>
    <property type="project" value="UniProtKB-UniRule"/>
</dbReference>
<dbReference type="FunFam" id="3.10.50.40:FF:000045">
    <property type="entry name" value="Peptidyl-prolyl cis-trans isomerase"/>
    <property type="match status" value="1"/>
</dbReference>
<dbReference type="PANTHER" id="PTHR43811">
    <property type="entry name" value="FKBP-TYPE PEPTIDYL-PROLYL CIS-TRANS ISOMERASE FKPA"/>
    <property type="match status" value="1"/>
</dbReference>
<dbReference type="AlphaFoldDB" id="Q1QSS3"/>
<keyword evidence="5 6" id="KW-0413">Isomerase</keyword>
<dbReference type="InterPro" id="IPR000774">
    <property type="entry name" value="PPIase_FKBP_N"/>
</dbReference>
<reference evidence="10 11" key="1">
    <citation type="journal article" date="2011" name="Stand. Genomic Sci.">
        <title>Complete genome sequence of the halophilic and highly halotolerant Chromohalobacter salexigens type strain (1H11(T)).</title>
        <authorList>
            <person name="Copeland A."/>
            <person name="O'Connor K."/>
            <person name="Lucas S."/>
            <person name="Lapidus A."/>
            <person name="Berry K.W."/>
            <person name="Detter J.C."/>
            <person name="Del Rio T.G."/>
            <person name="Hammon N."/>
            <person name="Dalin E."/>
            <person name="Tice H."/>
            <person name="Pitluck S."/>
            <person name="Bruce D."/>
            <person name="Goodwin L."/>
            <person name="Han C."/>
            <person name="Tapia R."/>
            <person name="Saunders E."/>
            <person name="Schmutz J."/>
            <person name="Brettin T."/>
            <person name="Larimer F."/>
            <person name="Land M."/>
            <person name="Hauser L."/>
            <person name="Vargas C."/>
            <person name="Nieto J.J."/>
            <person name="Kyrpides N.C."/>
            <person name="Ivanova N."/>
            <person name="Goker M."/>
            <person name="Klenk H.P."/>
            <person name="Csonka L.N."/>
            <person name="Woyke T."/>
        </authorList>
    </citation>
    <scope>NUCLEOTIDE SEQUENCE [LARGE SCALE GENOMIC DNA]</scope>
    <source>
        <strain evidence="11">ATCC BAA-138 / DSM 3043 / CIP 106854 / NCIMB 13768 / 1H11</strain>
    </source>
</reference>
<gene>
    <name evidence="10" type="ordered locus">Csal_3141</name>
</gene>
<evidence type="ECO:0000256" key="6">
    <source>
        <dbReference type="PROSITE-ProRule" id="PRU00277"/>
    </source>
</evidence>
<feature type="chain" id="PRO_5004196386" description="Peptidyl-prolyl cis-trans isomerase" evidence="8">
    <location>
        <begin position="23"/>
        <end position="239"/>
    </location>
</feature>
<dbReference type="EC" id="5.2.1.8" evidence="7"/>
<dbReference type="RefSeq" id="WP_011508431.1">
    <property type="nucleotide sequence ID" value="NC_007963.1"/>
</dbReference>
<dbReference type="Pfam" id="PF01346">
    <property type="entry name" value="FKBP_N"/>
    <property type="match status" value="1"/>
</dbReference>
<dbReference type="PROSITE" id="PS50059">
    <property type="entry name" value="FKBP_PPIASE"/>
    <property type="match status" value="1"/>
</dbReference>
<dbReference type="Gene3D" id="3.10.50.40">
    <property type="match status" value="1"/>
</dbReference>
<feature type="signal peptide" evidence="8">
    <location>
        <begin position="1"/>
        <end position="22"/>
    </location>
</feature>
<dbReference type="HOGENOM" id="CLU_013615_0_1_6"/>
<dbReference type="OrthoDB" id="9814548at2"/>
<dbReference type="InterPro" id="IPR001179">
    <property type="entry name" value="PPIase_FKBP_dom"/>
</dbReference>